<proteinExistence type="inferred from homology"/>
<dbReference type="Pfam" id="PF00005">
    <property type="entry name" value="ABC_tran"/>
    <property type="match status" value="1"/>
</dbReference>
<name>A0ABT2QQF3_9STAP</name>
<dbReference type="RefSeq" id="WP_262855742.1">
    <property type="nucleotide sequence ID" value="NZ_JAOPKZ010000008.1"/>
</dbReference>
<dbReference type="PANTHER" id="PTHR42798:SF7">
    <property type="entry name" value="ALPHA-D-RIBOSE 1-METHYLPHOSPHONATE 5-TRIPHOSPHATE SYNTHASE SUBUNIT PHNL"/>
    <property type="match status" value="1"/>
</dbReference>
<comment type="similarity">
    <text evidence="1">Belongs to the ABC transporter superfamily.</text>
</comment>
<evidence type="ECO:0000256" key="1">
    <source>
        <dbReference type="ARBA" id="ARBA00005417"/>
    </source>
</evidence>
<dbReference type="PROSITE" id="PS00211">
    <property type="entry name" value="ABC_TRANSPORTER_1"/>
    <property type="match status" value="1"/>
</dbReference>
<protein>
    <submittedName>
        <fullName evidence="6">ABC transporter ATP-binding protein</fullName>
    </submittedName>
</protein>
<keyword evidence="2" id="KW-0813">Transport</keyword>
<evidence type="ECO:0000313" key="6">
    <source>
        <dbReference type="EMBL" id="MCU5746203.1"/>
    </source>
</evidence>
<gene>
    <name evidence="6" type="ORF">N9R04_05645</name>
</gene>
<evidence type="ECO:0000256" key="4">
    <source>
        <dbReference type="ARBA" id="ARBA00022840"/>
    </source>
</evidence>
<dbReference type="SMART" id="SM00382">
    <property type="entry name" value="AAA"/>
    <property type="match status" value="1"/>
</dbReference>
<dbReference type="Proteomes" id="UP001209553">
    <property type="component" value="Unassembled WGS sequence"/>
</dbReference>
<keyword evidence="3" id="KW-0547">Nucleotide-binding</keyword>
<keyword evidence="4 6" id="KW-0067">ATP-binding</keyword>
<keyword evidence="7" id="KW-1185">Reference proteome</keyword>
<dbReference type="SUPFAM" id="SSF52540">
    <property type="entry name" value="P-loop containing nucleoside triphosphate hydrolases"/>
    <property type="match status" value="1"/>
</dbReference>
<evidence type="ECO:0000256" key="3">
    <source>
        <dbReference type="ARBA" id="ARBA00022741"/>
    </source>
</evidence>
<feature type="domain" description="ABC transporter" evidence="5">
    <location>
        <begin position="3"/>
        <end position="241"/>
    </location>
</feature>
<dbReference type="EMBL" id="JAOPKZ010000008">
    <property type="protein sequence ID" value="MCU5746203.1"/>
    <property type="molecule type" value="Genomic_DNA"/>
</dbReference>
<dbReference type="CDD" id="cd03255">
    <property type="entry name" value="ABC_MJ0796_LolCDE_FtsE"/>
    <property type="match status" value="1"/>
</dbReference>
<dbReference type="InterPro" id="IPR017911">
    <property type="entry name" value="MacB-like_ATP-bd"/>
</dbReference>
<organism evidence="6 7">
    <name type="scientific">Staphylococcus marylandisciuri</name>
    <dbReference type="NCBI Taxonomy" id="2981529"/>
    <lineage>
        <taxon>Bacteria</taxon>
        <taxon>Bacillati</taxon>
        <taxon>Bacillota</taxon>
        <taxon>Bacilli</taxon>
        <taxon>Bacillales</taxon>
        <taxon>Staphylococcaceae</taxon>
        <taxon>Staphylococcus</taxon>
    </lineage>
</organism>
<dbReference type="PROSITE" id="PS50893">
    <property type="entry name" value="ABC_TRANSPORTER_2"/>
    <property type="match status" value="1"/>
</dbReference>
<sequence>MLLDIQNVKKVYGMRKNQVTALRDMNFMIAEGEFVAIMGESGSGKSTLLNLIATFDKQTEGTIILNNHDTIKLKGKEIAKFRREQLGFVFQDFNVLHTMNIKDNILLPLVLSDTKMEVMSRRLSAVTKELGIDNILEKYPYEISGGQKQRVAIARAIISQPRLLLADEPTGALDSKTSRNIMNLFRTINEQRQTVLMVTHSTTDASYAKRVIFIKDGLVYHEIYRGEEDQSQFQKRIADSLAMISESEV</sequence>
<dbReference type="InterPro" id="IPR003439">
    <property type="entry name" value="ABC_transporter-like_ATP-bd"/>
</dbReference>
<evidence type="ECO:0000259" key="5">
    <source>
        <dbReference type="PROSITE" id="PS50893"/>
    </source>
</evidence>
<dbReference type="InterPro" id="IPR027417">
    <property type="entry name" value="P-loop_NTPase"/>
</dbReference>
<dbReference type="Gene3D" id="3.40.50.300">
    <property type="entry name" value="P-loop containing nucleotide triphosphate hydrolases"/>
    <property type="match status" value="1"/>
</dbReference>
<dbReference type="GO" id="GO:0005524">
    <property type="term" value="F:ATP binding"/>
    <property type="evidence" value="ECO:0007669"/>
    <property type="project" value="UniProtKB-KW"/>
</dbReference>
<dbReference type="PANTHER" id="PTHR42798">
    <property type="entry name" value="LIPOPROTEIN-RELEASING SYSTEM ATP-BINDING PROTEIN LOLD"/>
    <property type="match status" value="1"/>
</dbReference>
<reference evidence="6 7" key="1">
    <citation type="journal article" date="2023" name="Int. J. Syst. Evol. Microbiol.">
        <title>Streptococcus sciuri sp. nov., Staphylococcus marylandisciuri sp. nov. and Staphylococcus americanisciuri sp. nov., isolated from faeces of eastern grey squirrel (Sciurus carolinensis).</title>
        <authorList>
            <person name="Volokhov D.V."/>
            <person name="Zagorodnyaya T.A."/>
            <person name="Furtak V.A."/>
            <person name="Nattanmai G."/>
            <person name="Randall L."/>
            <person name="Jose S."/>
            <person name="Gao Y."/>
            <person name="Eisenberg T."/>
            <person name="Delmonte P."/>
            <person name="Blom J."/>
            <person name="Mitchell K.K."/>
        </authorList>
    </citation>
    <scope>NUCLEOTIDE SEQUENCE [LARGE SCALE GENOMIC DNA]</scope>
    <source>
        <strain evidence="6 7">SQ8-PEA</strain>
    </source>
</reference>
<dbReference type="InterPro" id="IPR017871">
    <property type="entry name" value="ABC_transporter-like_CS"/>
</dbReference>
<comment type="caution">
    <text evidence="6">The sequence shown here is derived from an EMBL/GenBank/DDBJ whole genome shotgun (WGS) entry which is preliminary data.</text>
</comment>
<evidence type="ECO:0000313" key="7">
    <source>
        <dbReference type="Proteomes" id="UP001209553"/>
    </source>
</evidence>
<accession>A0ABT2QQF3</accession>
<evidence type="ECO:0000256" key="2">
    <source>
        <dbReference type="ARBA" id="ARBA00022448"/>
    </source>
</evidence>
<dbReference type="InterPro" id="IPR003593">
    <property type="entry name" value="AAA+_ATPase"/>
</dbReference>